<dbReference type="InterPro" id="IPR032803">
    <property type="entry name" value="PLDc_3"/>
</dbReference>
<feature type="signal peptide" evidence="2">
    <location>
        <begin position="1"/>
        <end position="26"/>
    </location>
</feature>
<feature type="domain" description="PLD phosphodiesterase" evidence="3">
    <location>
        <begin position="373"/>
        <end position="399"/>
    </location>
</feature>
<dbReference type="InterPro" id="IPR001736">
    <property type="entry name" value="PLipase_D/transphosphatidylase"/>
</dbReference>
<feature type="domain" description="PLD phosphodiesterase" evidence="3">
    <location>
        <begin position="159"/>
        <end position="186"/>
    </location>
</feature>
<dbReference type="SUPFAM" id="SSF56024">
    <property type="entry name" value="Phospholipase D/nuclease"/>
    <property type="match status" value="2"/>
</dbReference>
<comment type="caution">
    <text evidence="4">The sequence shown here is derived from an EMBL/GenBank/DDBJ whole genome shotgun (WGS) entry which is preliminary data.</text>
</comment>
<proteinExistence type="inferred from homology"/>
<keyword evidence="2" id="KW-0732">Signal</keyword>
<protein>
    <recommendedName>
        <fullName evidence="3">PLD phosphodiesterase domain-containing protein</fullName>
    </recommendedName>
</protein>
<dbReference type="Pfam" id="PF13918">
    <property type="entry name" value="PLDc_3"/>
    <property type="match status" value="1"/>
</dbReference>
<dbReference type="Gene3D" id="3.30.870.10">
    <property type="entry name" value="Endonuclease Chain A"/>
    <property type="match status" value="2"/>
</dbReference>
<dbReference type="Proteomes" id="UP001497525">
    <property type="component" value="Unassembled WGS sequence"/>
</dbReference>
<evidence type="ECO:0000256" key="2">
    <source>
        <dbReference type="SAM" id="SignalP"/>
    </source>
</evidence>
<dbReference type="SMART" id="SM00155">
    <property type="entry name" value="PLDc"/>
    <property type="match status" value="2"/>
</dbReference>
<dbReference type="PANTHER" id="PTHR10185:SF17">
    <property type="entry name" value="GM01519P-RELATED"/>
    <property type="match status" value="1"/>
</dbReference>
<dbReference type="PANTHER" id="PTHR10185">
    <property type="entry name" value="PHOSPHOLIPASE D - RELATED"/>
    <property type="match status" value="1"/>
</dbReference>
<name>A0AAV2TP27_CALDB</name>
<reference evidence="4" key="1">
    <citation type="submission" date="2024-06" db="EMBL/GenBank/DDBJ databases">
        <authorList>
            <person name="Liu X."/>
            <person name="Lenzi L."/>
            <person name="Haldenby T S."/>
            <person name="Uol C."/>
        </authorList>
    </citation>
    <scope>NUCLEOTIDE SEQUENCE</scope>
</reference>
<dbReference type="CDD" id="cd09106">
    <property type="entry name" value="PLDc_vPLD3_4_5_like_1"/>
    <property type="match status" value="1"/>
</dbReference>
<dbReference type="InterPro" id="IPR050874">
    <property type="entry name" value="Diverse_PLD-related"/>
</dbReference>
<dbReference type="GO" id="GO:0003824">
    <property type="term" value="F:catalytic activity"/>
    <property type="evidence" value="ECO:0007669"/>
    <property type="project" value="InterPro"/>
</dbReference>
<accession>A0AAV2TP27</accession>
<dbReference type="PROSITE" id="PS50035">
    <property type="entry name" value="PLD"/>
    <property type="match status" value="2"/>
</dbReference>
<evidence type="ECO:0000259" key="3">
    <source>
        <dbReference type="PROSITE" id="PS50035"/>
    </source>
</evidence>
<sequence length="476" mass="52929">MAIIRKVPTSLLCWILVTWIVAPGQAAPRTFQSSPTSSLDAVDDASCAVSLVESIPEGLKFAAKEPKYESTHNAWQKLLSSAVKHISIASFYWSLLAEKKYSLSATDPGKNFYETLKEKTPSLKVNIAQNGEAKPDAELDGLIKAGAHVYWLDFKKLIGQGVLHTKLITVDGQHAYVGSANMDWRSLTEVKEVGAVMYGCNQLVSDIDKIHAAYMLASGGIPSNWPKELETVYNRTNPMKMRINGMTSQVYFSSSPPMLNPPGRNDDLDAVLSIINSARKFVYISVMNYIPEIRHYDGSQGLFWPEIDNALRTAALDRHVEVRLLLGNWSHNIKEMAIYTKSLQVLSGTHGAKISIRNFTVPTYTKEQMSIPYSRVNHDKFMVTETTAYIGTSNWSGDYFLYTGGIGFVIEQEEGDANEAKTIRRQLQELFERDWNSEYSGSEGEPGSGHMGLTCLPWLIFGGLTLTLTSEYGPLN</sequence>
<dbReference type="AlphaFoldDB" id="A0AAV2TP27"/>
<evidence type="ECO:0000313" key="5">
    <source>
        <dbReference type="Proteomes" id="UP001497525"/>
    </source>
</evidence>
<gene>
    <name evidence="4" type="ORF">CDAUBV1_LOCUS12545</name>
</gene>
<feature type="chain" id="PRO_5043830926" description="PLD phosphodiesterase domain-containing protein" evidence="2">
    <location>
        <begin position="27"/>
        <end position="476"/>
    </location>
</feature>
<dbReference type="EMBL" id="CAXLJL010000467">
    <property type="protein sequence ID" value="CAL5138029.1"/>
    <property type="molecule type" value="Genomic_DNA"/>
</dbReference>
<comment type="similarity">
    <text evidence="1">Belongs to the phospholipase D family.</text>
</comment>
<evidence type="ECO:0000256" key="1">
    <source>
        <dbReference type="ARBA" id="ARBA00008664"/>
    </source>
</evidence>
<organism evidence="4 5">
    <name type="scientific">Calicophoron daubneyi</name>
    <name type="common">Rumen fluke</name>
    <name type="synonym">Paramphistomum daubneyi</name>
    <dbReference type="NCBI Taxonomy" id="300641"/>
    <lineage>
        <taxon>Eukaryota</taxon>
        <taxon>Metazoa</taxon>
        <taxon>Spiralia</taxon>
        <taxon>Lophotrochozoa</taxon>
        <taxon>Platyhelminthes</taxon>
        <taxon>Trematoda</taxon>
        <taxon>Digenea</taxon>
        <taxon>Plagiorchiida</taxon>
        <taxon>Pronocephalata</taxon>
        <taxon>Paramphistomoidea</taxon>
        <taxon>Paramphistomidae</taxon>
        <taxon>Calicophoron</taxon>
    </lineage>
</organism>
<evidence type="ECO:0000313" key="4">
    <source>
        <dbReference type="EMBL" id="CAL5138029.1"/>
    </source>
</evidence>
<dbReference type="CDD" id="cd09107">
    <property type="entry name" value="PLDc_vPLD3_4_5_like_2"/>
    <property type="match status" value="1"/>
</dbReference>